<reference evidence="2" key="1">
    <citation type="submission" date="2022-07" db="EMBL/GenBank/DDBJ databases">
        <title>Genome Sequence of Xylaria arbuscula.</title>
        <authorList>
            <person name="Buettner E."/>
        </authorList>
    </citation>
    <scope>NUCLEOTIDE SEQUENCE</scope>
    <source>
        <strain evidence="2">VT107</strain>
    </source>
</reference>
<accession>A0A9W8TR77</accession>
<dbReference type="Proteomes" id="UP001148614">
    <property type="component" value="Unassembled WGS sequence"/>
</dbReference>
<proteinExistence type="predicted"/>
<comment type="caution">
    <text evidence="2">The sequence shown here is derived from an EMBL/GenBank/DDBJ whole genome shotgun (WGS) entry which is preliminary data.</text>
</comment>
<keyword evidence="3" id="KW-1185">Reference proteome</keyword>
<gene>
    <name evidence="2" type="ORF">NPX13_g2257</name>
</gene>
<evidence type="ECO:0000313" key="3">
    <source>
        <dbReference type="Proteomes" id="UP001148614"/>
    </source>
</evidence>
<dbReference type="EMBL" id="JANPWZ010000232">
    <property type="protein sequence ID" value="KAJ3578306.1"/>
    <property type="molecule type" value="Genomic_DNA"/>
</dbReference>
<evidence type="ECO:0008006" key="4">
    <source>
        <dbReference type="Google" id="ProtNLM"/>
    </source>
</evidence>
<feature type="region of interest" description="Disordered" evidence="1">
    <location>
        <begin position="324"/>
        <end position="372"/>
    </location>
</feature>
<dbReference type="AlphaFoldDB" id="A0A9W8TR77"/>
<dbReference type="VEuPathDB" id="FungiDB:F4678DRAFT_413351"/>
<evidence type="ECO:0000256" key="1">
    <source>
        <dbReference type="SAM" id="MobiDB-lite"/>
    </source>
</evidence>
<evidence type="ECO:0000313" key="2">
    <source>
        <dbReference type="EMBL" id="KAJ3578306.1"/>
    </source>
</evidence>
<feature type="compositionally biased region" description="Low complexity" evidence="1">
    <location>
        <begin position="347"/>
        <end position="358"/>
    </location>
</feature>
<feature type="region of interest" description="Disordered" evidence="1">
    <location>
        <begin position="40"/>
        <end position="64"/>
    </location>
</feature>
<sequence>MGRLLLAPRRPLKHTLRLLFTIYLPPRLISRTVEMNCSVDNGTGKNRHSPPVDENTLSGPPPTTWNDFTHATLRQFPGRGTQIEWLEYLGHGEEGIVYKASVGNVEPVAIKVFWRTLRPNPQPLPRGGFRAVEWPFEDESRTIALIEKIKWAMSTHPGIKIRKGPTTYKSAVRNLYSFSDEGRQSLRSSSRQGLTDPPPFPPLPTCHGWMQIQRDQLPLLDPPVRHEVDGSLDWHWAIVFEFVPGAKQDLVIGQLHLDFFYAVGFALEAYKPDNWHGGRLIDYNDICSPFSKGWHTTGVWQREAQKWFWTLDFVRDPSIRRRITQRHQNSRTGENQVVRGDETQHGSATKSKSSSCASGMKRQTNYQDPADMSLGNSKVNWEKLAAKAGFKDGAAARAHYEHF</sequence>
<name>A0A9W8TR77_9PEZI</name>
<protein>
    <recommendedName>
        <fullName evidence="4">Protein kinase domain-containing protein</fullName>
    </recommendedName>
</protein>
<organism evidence="2 3">
    <name type="scientific">Xylaria arbuscula</name>
    <dbReference type="NCBI Taxonomy" id="114810"/>
    <lineage>
        <taxon>Eukaryota</taxon>
        <taxon>Fungi</taxon>
        <taxon>Dikarya</taxon>
        <taxon>Ascomycota</taxon>
        <taxon>Pezizomycotina</taxon>
        <taxon>Sordariomycetes</taxon>
        <taxon>Xylariomycetidae</taxon>
        <taxon>Xylariales</taxon>
        <taxon>Xylariaceae</taxon>
        <taxon>Xylaria</taxon>
    </lineage>
</organism>